<organism evidence="2 3">
    <name type="scientific">Aspergillus wentii DTO 134E9</name>
    <dbReference type="NCBI Taxonomy" id="1073089"/>
    <lineage>
        <taxon>Eukaryota</taxon>
        <taxon>Fungi</taxon>
        <taxon>Dikarya</taxon>
        <taxon>Ascomycota</taxon>
        <taxon>Pezizomycotina</taxon>
        <taxon>Eurotiomycetes</taxon>
        <taxon>Eurotiomycetidae</taxon>
        <taxon>Eurotiales</taxon>
        <taxon>Aspergillaceae</taxon>
        <taxon>Aspergillus</taxon>
        <taxon>Aspergillus subgen. Cremei</taxon>
    </lineage>
</organism>
<protein>
    <submittedName>
        <fullName evidence="2">Uncharacterized protein</fullName>
    </submittedName>
</protein>
<dbReference type="EMBL" id="KV878217">
    <property type="protein sequence ID" value="OJJ30706.1"/>
    <property type="molecule type" value="Genomic_DNA"/>
</dbReference>
<dbReference type="VEuPathDB" id="FungiDB:ASPWEDRAFT_177356"/>
<proteinExistence type="predicted"/>
<feature type="region of interest" description="Disordered" evidence="1">
    <location>
        <begin position="94"/>
        <end position="115"/>
    </location>
</feature>
<name>A0A1L9R718_ASPWE</name>
<evidence type="ECO:0000313" key="2">
    <source>
        <dbReference type="EMBL" id="OJJ30706.1"/>
    </source>
</evidence>
<sequence>MFIPDERSCFSSFPRRFSEMRNLTNFYHYYHYHFYDLNRSSSFKSNYTTIYIMASPISTRPARPTVITPSTFTQDISRAIMASTQAPKYSAAIDTNPHSLEYPPPPPPSPVGFRTQPFWELRGHN</sequence>
<keyword evidence="3" id="KW-1185">Reference proteome</keyword>
<dbReference type="RefSeq" id="XP_040684383.1">
    <property type="nucleotide sequence ID" value="XM_040831643.1"/>
</dbReference>
<dbReference type="OrthoDB" id="4508574at2759"/>
<evidence type="ECO:0000313" key="3">
    <source>
        <dbReference type="Proteomes" id="UP000184383"/>
    </source>
</evidence>
<reference evidence="3" key="1">
    <citation type="journal article" date="2017" name="Genome Biol.">
        <title>Comparative genomics reveals high biological diversity and specific adaptations in the industrially and medically important fungal genus Aspergillus.</title>
        <authorList>
            <person name="de Vries R.P."/>
            <person name="Riley R."/>
            <person name="Wiebenga A."/>
            <person name="Aguilar-Osorio G."/>
            <person name="Amillis S."/>
            <person name="Uchima C.A."/>
            <person name="Anderluh G."/>
            <person name="Asadollahi M."/>
            <person name="Askin M."/>
            <person name="Barry K."/>
            <person name="Battaglia E."/>
            <person name="Bayram O."/>
            <person name="Benocci T."/>
            <person name="Braus-Stromeyer S.A."/>
            <person name="Caldana C."/>
            <person name="Canovas D."/>
            <person name="Cerqueira G.C."/>
            <person name="Chen F."/>
            <person name="Chen W."/>
            <person name="Choi C."/>
            <person name="Clum A."/>
            <person name="Dos Santos R.A."/>
            <person name="Damasio A.R."/>
            <person name="Diallinas G."/>
            <person name="Emri T."/>
            <person name="Fekete E."/>
            <person name="Flipphi M."/>
            <person name="Freyberg S."/>
            <person name="Gallo A."/>
            <person name="Gournas C."/>
            <person name="Habgood R."/>
            <person name="Hainaut M."/>
            <person name="Harispe M.L."/>
            <person name="Henrissat B."/>
            <person name="Hilden K.S."/>
            <person name="Hope R."/>
            <person name="Hossain A."/>
            <person name="Karabika E."/>
            <person name="Karaffa L."/>
            <person name="Karanyi Z."/>
            <person name="Krasevec N."/>
            <person name="Kuo A."/>
            <person name="Kusch H."/>
            <person name="LaButti K."/>
            <person name="Lagendijk E.L."/>
            <person name="Lapidus A."/>
            <person name="Levasseur A."/>
            <person name="Lindquist E."/>
            <person name="Lipzen A."/>
            <person name="Logrieco A.F."/>
            <person name="MacCabe A."/>
            <person name="Maekelae M.R."/>
            <person name="Malavazi I."/>
            <person name="Melin P."/>
            <person name="Meyer V."/>
            <person name="Mielnichuk N."/>
            <person name="Miskei M."/>
            <person name="Molnar A.P."/>
            <person name="Mule G."/>
            <person name="Ngan C.Y."/>
            <person name="Orejas M."/>
            <person name="Orosz E."/>
            <person name="Ouedraogo J.P."/>
            <person name="Overkamp K.M."/>
            <person name="Park H.-S."/>
            <person name="Perrone G."/>
            <person name="Piumi F."/>
            <person name="Punt P.J."/>
            <person name="Ram A.F."/>
            <person name="Ramon A."/>
            <person name="Rauscher S."/>
            <person name="Record E."/>
            <person name="Riano-Pachon D.M."/>
            <person name="Robert V."/>
            <person name="Roehrig J."/>
            <person name="Ruller R."/>
            <person name="Salamov A."/>
            <person name="Salih N.S."/>
            <person name="Samson R.A."/>
            <person name="Sandor E."/>
            <person name="Sanguinetti M."/>
            <person name="Schuetze T."/>
            <person name="Sepcic K."/>
            <person name="Shelest E."/>
            <person name="Sherlock G."/>
            <person name="Sophianopoulou V."/>
            <person name="Squina F.M."/>
            <person name="Sun H."/>
            <person name="Susca A."/>
            <person name="Todd R.B."/>
            <person name="Tsang A."/>
            <person name="Unkles S.E."/>
            <person name="van de Wiele N."/>
            <person name="van Rossen-Uffink D."/>
            <person name="Oliveira J.V."/>
            <person name="Vesth T.C."/>
            <person name="Visser J."/>
            <person name="Yu J.-H."/>
            <person name="Zhou M."/>
            <person name="Andersen M.R."/>
            <person name="Archer D.B."/>
            <person name="Baker S.E."/>
            <person name="Benoit I."/>
            <person name="Brakhage A.A."/>
            <person name="Braus G.H."/>
            <person name="Fischer R."/>
            <person name="Frisvad J.C."/>
            <person name="Goldman G.H."/>
            <person name="Houbraken J."/>
            <person name="Oakley B."/>
            <person name="Pocsi I."/>
            <person name="Scazzocchio C."/>
            <person name="Seiboth B."/>
            <person name="vanKuyk P.A."/>
            <person name="Wortman J."/>
            <person name="Dyer P.S."/>
            <person name="Grigoriev I.V."/>
        </authorList>
    </citation>
    <scope>NUCLEOTIDE SEQUENCE [LARGE SCALE GENOMIC DNA]</scope>
    <source>
        <strain evidence="3">DTO 134E9</strain>
    </source>
</reference>
<dbReference type="Proteomes" id="UP000184383">
    <property type="component" value="Unassembled WGS sequence"/>
</dbReference>
<gene>
    <name evidence="2" type="ORF">ASPWEDRAFT_177356</name>
</gene>
<evidence type="ECO:0000256" key="1">
    <source>
        <dbReference type="SAM" id="MobiDB-lite"/>
    </source>
</evidence>
<accession>A0A1L9R718</accession>
<dbReference type="GeneID" id="63747491"/>
<dbReference type="AlphaFoldDB" id="A0A1L9R718"/>